<reference evidence="2" key="2">
    <citation type="submission" date="2025-08" db="UniProtKB">
        <authorList>
            <consortium name="Ensembl"/>
        </authorList>
    </citation>
    <scope>IDENTIFICATION</scope>
</reference>
<feature type="region of interest" description="Disordered" evidence="1">
    <location>
        <begin position="56"/>
        <end position="89"/>
    </location>
</feature>
<organism evidence="2 3">
    <name type="scientific">Sphaeramia orbicularis</name>
    <name type="common">orbiculate cardinalfish</name>
    <dbReference type="NCBI Taxonomy" id="375764"/>
    <lineage>
        <taxon>Eukaryota</taxon>
        <taxon>Metazoa</taxon>
        <taxon>Chordata</taxon>
        <taxon>Craniata</taxon>
        <taxon>Vertebrata</taxon>
        <taxon>Euteleostomi</taxon>
        <taxon>Actinopterygii</taxon>
        <taxon>Neopterygii</taxon>
        <taxon>Teleostei</taxon>
        <taxon>Neoteleostei</taxon>
        <taxon>Acanthomorphata</taxon>
        <taxon>Gobiaria</taxon>
        <taxon>Kurtiformes</taxon>
        <taxon>Apogonoidei</taxon>
        <taxon>Apogonidae</taxon>
        <taxon>Apogoninae</taxon>
        <taxon>Sphaeramia</taxon>
    </lineage>
</organism>
<evidence type="ECO:0000313" key="3">
    <source>
        <dbReference type="Proteomes" id="UP000472271"/>
    </source>
</evidence>
<evidence type="ECO:0000313" key="2">
    <source>
        <dbReference type="Ensembl" id="ENSSORP00005023872.1"/>
    </source>
</evidence>
<dbReference type="InParanoid" id="A0A673A5F2"/>
<dbReference type="Proteomes" id="UP000472271">
    <property type="component" value="Chromosome 14"/>
</dbReference>
<dbReference type="AlphaFoldDB" id="A0A673A5F2"/>
<protein>
    <submittedName>
        <fullName evidence="2">Uncharacterized protein</fullName>
    </submittedName>
</protein>
<proteinExistence type="predicted"/>
<feature type="compositionally biased region" description="Polar residues" evidence="1">
    <location>
        <begin position="1"/>
        <end position="10"/>
    </location>
</feature>
<feature type="compositionally biased region" description="Basic and acidic residues" evidence="1">
    <location>
        <begin position="56"/>
        <end position="67"/>
    </location>
</feature>
<sequence>MHGHQQSGSGDQDELQRPQADVGDGEEVVVANTVAAGLLGVAGEAGFLVTPHALCCDHQDQDPKNEEDREPDTTDASGVSVHAADDGIKGGPVHLWFRVWKKNKNLK</sequence>
<feature type="region of interest" description="Disordered" evidence="1">
    <location>
        <begin position="1"/>
        <end position="26"/>
    </location>
</feature>
<name>A0A673A5F2_9TELE</name>
<evidence type="ECO:0000256" key="1">
    <source>
        <dbReference type="SAM" id="MobiDB-lite"/>
    </source>
</evidence>
<reference evidence="2" key="1">
    <citation type="submission" date="2019-06" db="EMBL/GenBank/DDBJ databases">
        <authorList>
            <consortium name="Wellcome Sanger Institute Data Sharing"/>
        </authorList>
    </citation>
    <scope>NUCLEOTIDE SEQUENCE [LARGE SCALE GENOMIC DNA]</scope>
</reference>
<dbReference type="Ensembl" id="ENSSORT00005024572.1">
    <property type="protein sequence ID" value="ENSSORP00005023872.1"/>
    <property type="gene ID" value="ENSSORG00005011531.1"/>
</dbReference>
<reference evidence="2" key="3">
    <citation type="submission" date="2025-09" db="UniProtKB">
        <authorList>
            <consortium name="Ensembl"/>
        </authorList>
    </citation>
    <scope>IDENTIFICATION</scope>
</reference>
<accession>A0A673A5F2</accession>
<keyword evidence="3" id="KW-1185">Reference proteome</keyword>